<dbReference type="Pfam" id="PF04303">
    <property type="entry name" value="PrpF"/>
    <property type="match status" value="1"/>
</dbReference>
<reference evidence="4" key="1">
    <citation type="journal article" date="2015" name="Genome Announc.">
        <title>Genome sequence of the AIDS-associated pathogen Penicillium marneffei (ATCC18224) and its near taxonomic relative Talaromyces stipitatus (ATCC10500).</title>
        <authorList>
            <person name="Nierman W.C."/>
            <person name="Fedorova-Abrams N.D."/>
            <person name="Andrianopoulos A."/>
        </authorList>
    </citation>
    <scope>NUCLEOTIDE SEQUENCE [LARGE SCALE GENOMIC DNA]</scope>
    <source>
        <strain evidence="4">ATCC 10500 / CBS 375.48 / QM 6759 / NRRL 1006</strain>
    </source>
</reference>
<name>B8LUS3_TALSN</name>
<dbReference type="AlphaFoldDB" id="B8LUS3"/>
<protein>
    <recommendedName>
        <fullName evidence="5">DUF453 domain protein</fullName>
    </recommendedName>
</protein>
<keyword evidence="4" id="KW-1185">Reference proteome</keyword>
<dbReference type="InterPro" id="IPR007400">
    <property type="entry name" value="PrpF-like"/>
</dbReference>
<sequence length="434" mass="45970">MPTAYSPVSIETQKPRVPSQLIVKATGTALDLSRQKRYRLKSVLMRSGTSRGLFLHRHDLPPSPSDWDSVLIGAMGSRYNDPRQLEGVGGATSTTSKVVIVAKSDRPGIDVEYTFAQVTVGQEKVDMTGNCGNMASGVAAFALEEGLITAAPGQMEISVRIFNTNTKSMLIETIQLDGSGHFLEEGDYRIGGVKGTGSKIRVSFVKPGGSMTGSTFPTGNREDELLISPSSSNLSKEPFTVKATLIDVSNPFIFVDSSSLPPEYYALGQDSEASLEIIEAIRRGASVKFGFASDTQAAGLRKGTPKIAIVSTPVVPNSNLTSNDTPDISVLAYSMGKVHPSVQLTGAVCLGAAANLKGTVVERLRRKAGSNSDGAVTAYDEQLISGKKGGLVVISHNSGTIDVDVDVTANDEVESITVFRTARRVFEGTIFVSG</sequence>
<organism evidence="3 4">
    <name type="scientific">Talaromyces stipitatus (strain ATCC 10500 / CBS 375.48 / QM 6759 / NRRL 1006)</name>
    <name type="common">Penicillium stipitatum</name>
    <dbReference type="NCBI Taxonomy" id="441959"/>
    <lineage>
        <taxon>Eukaryota</taxon>
        <taxon>Fungi</taxon>
        <taxon>Dikarya</taxon>
        <taxon>Ascomycota</taxon>
        <taxon>Pezizomycotina</taxon>
        <taxon>Eurotiomycetes</taxon>
        <taxon>Eurotiomycetidae</taxon>
        <taxon>Eurotiales</taxon>
        <taxon>Trichocomaceae</taxon>
        <taxon>Talaromyces</taxon>
        <taxon>Talaromyces sect. Talaromyces</taxon>
    </lineage>
</organism>
<gene>
    <name evidence="3" type="ORF">TSTA_073200</name>
</gene>
<accession>B8LUS3</accession>
<dbReference type="Proteomes" id="UP000001745">
    <property type="component" value="Unassembled WGS sequence"/>
</dbReference>
<dbReference type="STRING" id="441959.B8LUS3"/>
<dbReference type="PhylomeDB" id="B8LUS3"/>
<dbReference type="EMBL" id="EQ962652">
    <property type="protein sequence ID" value="EED23930.1"/>
    <property type="molecule type" value="Genomic_DNA"/>
</dbReference>
<comment type="similarity">
    <text evidence="1">Belongs to the PrpF family.</text>
</comment>
<dbReference type="GO" id="GO:0016853">
    <property type="term" value="F:isomerase activity"/>
    <property type="evidence" value="ECO:0007669"/>
    <property type="project" value="UniProtKB-KW"/>
</dbReference>
<dbReference type="GeneID" id="8110248"/>
<evidence type="ECO:0000256" key="1">
    <source>
        <dbReference type="ARBA" id="ARBA00007673"/>
    </source>
</evidence>
<evidence type="ECO:0000313" key="4">
    <source>
        <dbReference type="Proteomes" id="UP000001745"/>
    </source>
</evidence>
<dbReference type="OrthoDB" id="10267539at2759"/>
<dbReference type="VEuPathDB" id="FungiDB:TSTA_073200"/>
<dbReference type="RefSeq" id="XP_002341317.1">
    <property type="nucleotide sequence ID" value="XM_002341276.1"/>
</dbReference>
<dbReference type="PANTHER" id="PTHR43709:SF2">
    <property type="entry name" value="DUF453 DOMAIN PROTEIN (AFU_ORTHOLOGUE AFUA_6G00360)"/>
    <property type="match status" value="1"/>
</dbReference>
<keyword evidence="2" id="KW-0413">Isomerase</keyword>
<dbReference type="OMA" id="MQRIPCV"/>
<dbReference type="InParanoid" id="B8LUS3"/>
<dbReference type="SUPFAM" id="SSF54506">
    <property type="entry name" value="Diaminopimelate epimerase-like"/>
    <property type="match status" value="2"/>
</dbReference>
<dbReference type="Gene3D" id="3.10.310.10">
    <property type="entry name" value="Diaminopimelate Epimerase, Chain A, domain 1"/>
    <property type="match status" value="2"/>
</dbReference>
<evidence type="ECO:0008006" key="5">
    <source>
        <dbReference type="Google" id="ProtNLM"/>
    </source>
</evidence>
<dbReference type="HOGENOM" id="CLU_026443_0_1_1"/>
<evidence type="ECO:0000313" key="3">
    <source>
        <dbReference type="EMBL" id="EED23930.1"/>
    </source>
</evidence>
<proteinExistence type="inferred from homology"/>
<dbReference type="PANTHER" id="PTHR43709">
    <property type="entry name" value="ACONITATE ISOMERASE-RELATED"/>
    <property type="match status" value="1"/>
</dbReference>
<evidence type="ECO:0000256" key="2">
    <source>
        <dbReference type="ARBA" id="ARBA00023235"/>
    </source>
</evidence>
<dbReference type="eggNOG" id="ENOG502SIH5">
    <property type="taxonomic scope" value="Eukaryota"/>
</dbReference>